<feature type="transmembrane region" description="Helical" evidence="1">
    <location>
        <begin position="65"/>
        <end position="82"/>
    </location>
</feature>
<reference evidence="3" key="2">
    <citation type="submission" date="2016-03" db="EMBL/GenBank/DDBJ databases">
        <authorList>
            <person name="Ploux O."/>
        </authorList>
    </citation>
    <scope>NUCLEOTIDE SEQUENCE [LARGE SCALE GENOMIC DNA]</scope>
    <source>
        <strain evidence="3">PP9</strain>
    </source>
</reference>
<proteinExistence type="predicted"/>
<evidence type="ECO:0000313" key="3">
    <source>
        <dbReference type="Proteomes" id="UP000076021"/>
    </source>
</evidence>
<evidence type="ECO:0000256" key="1">
    <source>
        <dbReference type="SAM" id="Phobius"/>
    </source>
</evidence>
<dbReference type="OrthoDB" id="2438344at2"/>
<organism evidence="2 3">
    <name type="scientific">Rummeliibacillus stabekisii</name>
    <dbReference type="NCBI Taxonomy" id="241244"/>
    <lineage>
        <taxon>Bacteria</taxon>
        <taxon>Bacillati</taxon>
        <taxon>Bacillota</taxon>
        <taxon>Bacilli</taxon>
        <taxon>Bacillales</taxon>
        <taxon>Caryophanaceae</taxon>
        <taxon>Rummeliibacillus</taxon>
    </lineage>
</organism>
<dbReference type="KEGG" id="rst:ATY39_13175"/>
<dbReference type="EMBL" id="CP014806">
    <property type="protein sequence ID" value="AMX00277.1"/>
    <property type="molecule type" value="Genomic_DNA"/>
</dbReference>
<dbReference type="RefSeq" id="WP_066790485.1">
    <property type="nucleotide sequence ID" value="NZ_CP014806.1"/>
</dbReference>
<keyword evidence="1" id="KW-0812">Transmembrane</keyword>
<name>A0A143HFM3_9BACL</name>
<dbReference type="STRING" id="241244.ATY39_13175"/>
<feature type="transmembrane region" description="Helical" evidence="1">
    <location>
        <begin position="41"/>
        <end position="59"/>
    </location>
</feature>
<gene>
    <name evidence="2" type="ORF">ATY39_13175</name>
</gene>
<reference evidence="2 3" key="1">
    <citation type="journal article" date="2016" name="Genome Announc.">
        <title>Whole-Genome Sequence of Rummeliibacillus stabekisii Strain PP9 Isolated from Antarctic Soil.</title>
        <authorList>
            <person name="da Mota F.F."/>
            <person name="Vollu R.E."/>
            <person name="Jurelevicius D."/>
            <person name="Seldin L."/>
        </authorList>
    </citation>
    <scope>NUCLEOTIDE SEQUENCE [LARGE SCALE GENOMIC DNA]</scope>
    <source>
        <strain evidence="2 3">PP9</strain>
    </source>
</reference>
<keyword evidence="1" id="KW-1133">Transmembrane helix</keyword>
<accession>A0A143HFM3</accession>
<keyword evidence="3" id="KW-1185">Reference proteome</keyword>
<feature type="transmembrane region" description="Helical" evidence="1">
    <location>
        <begin position="6"/>
        <end position="29"/>
    </location>
</feature>
<dbReference type="AlphaFoldDB" id="A0A143HFM3"/>
<dbReference type="Proteomes" id="UP000076021">
    <property type="component" value="Chromosome"/>
</dbReference>
<protein>
    <submittedName>
        <fullName evidence="2">Uncharacterized protein</fullName>
    </submittedName>
</protein>
<evidence type="ECO:0000313" key="2">
    <source>
        <dbReference type="EMBL" id="AMX00277.1"/>
    </source>
</evidence>
<feature type="transmembrane region" description="Helical" evidence="1">
    <location>
        <begin position="94"/>
        <end position="115"/>
    </location>
</feature>
<keyword evidence="1" id="KW-0472">Membrane</keyword>
<sequence length="242" mass="28054">MVTIDYSSIAIIHVITLILAWCICGYLFYRNYKKHGGGIKIWKAALVIFIGLFSFSINLNIWNTALKLSILPLGVWILYFVLKGKNRWKSYRSFAWMGFGFNFIFLVASLVAIPFQHWIFPDKNPTTFMANLENAKLITIHPSAKKNIVLDRKKLAGKFTHLKQREIYSDNWFSSLYEMSPSEINKKEEHFPYQLVGIKPKWGSGLPSPVLYIEKDGKGILITTSQHQLYYRLNNSVLKEEH</sequence>